<dbReference type="EMBL" id="KX443403">
    <property type="protein sequence ID" value="ARX60334.1"/>
    <property type="molecule type" value="Genomic_DNA"/>
</dbReference>
<evidence type="ECO:0000313" key="10">
    <source>
        <dbReference type="EMBL" id="ARX60334.1"/>
    </source>
</evidence>
<geneLocation type="plasmid" evidence="3">
    <name>pVAPA1422</name>
</geneLocation>
<evidence type="ECO:0000313" key="5">
    <source>
        <dbReference type="EMBL" id="ARX59298.1"/>
    </source>
</evidence>
<dbReference type="EMBL" id="KX443396">
    <property type="protein sequence ID" value="ARX59498.1"/>
    <property type="molecule type" value="Genomic_DNA"/>
</dbReference>
<geneLocation type="plasmid" evidence="11">
    <name>pVAPA2279</name>
</geneLocation>
<sequence length="35" mass="3917">MLDYGFFGRTLGPLGEAMDFVFYWLATGGRMMPPA</sequence>
<geneLocation type="plasmid" evidence="7">
    <name>pVAPA2282</name>
</geneLocation>
<geneLocation type="plasmid" evidence="1">
    <name>pVAPA1216</name>
</geneLocation>
<accession>A0A1Z1UV31</accession>
<geneLocation type="plasmid" evidence="2">
    <name>pVAPA1357</name>
</geneLocation>
<dbReference type="EMBL" id="KX443388">
    <property type="protein sequence ID" value="ARX58968.1"/>
    <property type="molecule type" value="Genomic_DNA"/>
</dbReference>
<dbReference type="EMBL" id="KX443402">
    <property type="protein sequence ID" value="ARX60238.1"/>
    <property type="molecule type" value="Genomic_DNA"/>
</dbReference>
<keyword evidence="6" id="KW-0614">Plasmid</keyword>
<evidence type="ECO:0000313" key="11">
    <source>
        <dbReference type="EMBL" id="ARX60486.1"/>
    </source>
</evidence>
<dbReference type="EMBL" id="KX443394">
    <property type="protein sequence ID" value="ARX59354.1"/>
    <property type="molecule type" value="Genomic_DNA"/>
</dbReference>
<geneLocation type="plasmid" evidence="8">
    <name>pVAPA1271</name>
</geneLocation>
<evidence type="ECO:0000313" key="1">
    <source>
        <dbReference type="EMBL" id="ARX58968.1"/>
    </source>
</evidence>
<dbReference type="AlphaFoldDB" id="A0A1Z1UV31"/>
<geneLocation type="plasmid" evidence="4">
    <name>pVAPA1340</name>
</geneLocation>
<geneLocation type="plasmid" evidence="5">
    <name>pVAPA1637</name>
</geneLocation>
<gene>
    <name evidence="1" type="ORF">pVAPA1216_0403</name>
    <name evidence="8" type="ORF">pVAPA1271_0403</name>
    <name evidence="4" type="ORF">pVAPA1340_0403</name>
    <name evidence="2" type="ORF">pVAPA1357_0403</name>
    <name evidence="3" type="ORF">pVAPA1422_0403</name>
    <name evidence="5" type="ORF">pVAPA1637_0403</name>
    <name evidence="6" type="ORF">pVAPA1643_0403</name>
    <name evidence="11" type="ORF">pVAPA2279_0403</name>
    <name evidence="7" type="ORF">pVAPA2282_0403</name>
    <name evidence="9" type="ORF">pVAPA2285_0403</name>
    <name evidence="10" type="ORF">pVAPA2288_0403</name>
</gene>
<dbReference type="EMBL" id="KX443392">
    <property type="protein sequence ID" value="ARX59203.1"/>
    <property type="molecule type" value="Genomic_DNA"/>
</dbReference>
<dbReference type="EMBL" id="KX443395">
    <property type="protein sequence ID" value="ARX59449.1"/>
    <property type="molecule type" value="Genomic_DNA"/>
</dbReference>
<dbReference type="EMBL" id="KX443389">
    <property type="protein sequence ID" value="ARX59072.1"/>
    <property type="molecule type" value="Genomic_DNA"/>
</dbReference>
<geneLocation type="plasmid" evidence="6">
    <name>pVAPA1643</name>
</geneLocation>
<evidence type="ECO:0000313" key="3">
    <source>
        <dbReference type="EMBL" id="ARX59121.1"/>
    </source>
</evidence>
<evidence type="ECO:0000313" key="2">
    <source>
        <dbReference type="EMBL" id="ARX59072.1"/>
    </source>
</evidence>
<geneLocation type="plasmid" evidence="10">
    <name>pVAPA2288</name>
</geneLocation>
<dbReference type="EMBL" id="KX443393">
    <property type="protein sequence ID" value="ARX59298.1"/>
    <property type="molecule type" value="Genomic_DNA"/>
</dbReference>
<evidence type="ECO:0000313" key="9">
    <source>
        <dbReference type="EMBL" id="ARX60238.1"/>
    </source>
</evidence>
<dbReference type="EMBL" id="KX443405">
    <property type="protein sequence ID" value="ARX60486.1"/>
    <property type="molecule type" value="Genomic_DNA"/>
</dbReference>
<proteinExistence type="predicted"/>
<name>A0A1Z1UV31_RHOHA</name>
<evidence type="ECO:0000313" key="4">
    <source>
        <dbReference type="EMBL" id="ARX59203.1"/>
    </source>
</evidence>
<evidence type="ECO:0000313" key="8">
    <source>
        <dbReference type="EMBL" id="ARX59498.1"/>
    </source>
</evidence>
<evidence type="ECO:0000313" key="6">
    <source>
        <dbReference type="EMBL" id="ARX59354.1"/>
    </source>
</evidence>
<protein>
    <submittedName>
        <fullName evidence="6">Uncharacterized protein</fullName>
    </submittedName>
</protein>
<organism evidence="6">
    <name type="scientific">Rhodococcus hoagii</name>
    <name type="common">Corynebacterium equii</name>
    <dbReference type="NCBI Taxonomy" id="43767"/>
    <lineage>
        <taxon>Bacteria</taxon>
        <taxon>Bacillati</taxon>
        <taxon>Actinomycetota</taxon>
        <taxon>Actinomycetes</taxon>
        <taxon>Mycobacteriales</taxon>
        <taxon>Nocardiaceae</taxon>
        <taxon>Prescottella</taxon>
    </lineage>
</organism>
<evidence type="ECO:0000313" key="7">
    <source>
        <dbReference type="EMBL" id="ARX59449.1"/>
    </source>
</evidence>
<geneLocation type="plasmid" evidence="9">
    <name>pVAPA2285</name>
</geneLocation>
<reference evidence="6" key="1">
    <citation type="journal article" date="2017" name="Genome Biol. Evol.">
        <title>Comparative Genomics of Rhodococcus equi Virulence Plasmids Indicates Host-Driven Evolution of the vap Pathogenicity Island.</title>
        <authorList>
            <person name="MacArthur I."/>
            <person name="Anastasi E."/>
            <person name="Alvarez S."/>
            <person name="Scortti M."/>
            <person name="Vazquez-Boland J.A."/>
        </authorList>
    </citation>
    <scope>NUCLEOTIDE SEQUENCE</scope>
    <source>
        <strain evidence="1">PAM1216</strain>
        <strain evidence="8">PAM1271</strain>
        <strain evidence="4">PAM1340</strain>
        <strain evidence="2">PAM1357</strain>
        <strain evidence="3">PAM1422</strain>
        <strain evidence="5">PAM1637</strain>
        <strain evidence="6">PAM1643</strain>
        <strain evidence="11">PAM2279</strain>
        <strain evidence="7">PAM2282</strain>
        <strain evidence="9">PAM2285</strain>
        <strain evidence="10">PAM2288</strain>
        <plasmid evidence="1">pVAPA1216</plasmid>
        <plasmid evidence="8">pVAPA1271</plasmid>
        <plasmid evidence="4">pVAPA1340</plasmid>
        <plasmid evidence="2">pVAPA1357</plasmid>
        <plasmid evidence="3">pVAPA1422</plasmid>
        <plasmid evidence="5">pVAPA1637</plasmid>
        <plasmid evidence="6">pVAPA1643</plasmid>
        <plasmid evidence="11">pVAPA2279</plasmid>
        <plasmid evidence="7">pVAPA2282</plasmid>
        <plasmid evidence="9">pVAPA2285</plasmid>
        <plasmid evidence="10">pVAPA2288</plasmid>
    </source>
</reference>
<dbReference type="EMBL" id="KX443390">
    <property type="protein sequence ID" value="ARX59121.1"/>
    <property type="molecule type" value="Genomic_DNA"/>
</dbReference>